<dbReference type="AlphaFoldDB" id="A0A0K8MDE6"/>
<feature type="region of interest" description="Disordered" evidence="1">
    <location>
        <begin position="1"/>
        <end position="26"/>
    </location>
</feature>
<proteinExistence type="predicted"/>
<reference evidence="2 3" key="1">
    <citation type="submission" date="2015-03" db="EMBL/GenBank/DDBJ databases">
        <title>Caedibacter varicaedens, whole genome shotgun sequence.</title>
        <authorList>
            <person name="Suzuki H."/>
            <person name="Dapper A.L."/>
            <person name="Gibson A.K."/>
            <person name="Jackson C."/>
            <person name="Lee H."/>
            <person name="Pejaver V.R."/>
            <person name="Doak T."/>
            <person name="Lynch M."/>
        </authorList>
    </citation>
    <scope>NUCLEOTIDE SEQUENCE [LARGE SCALE GENOMIC DNA]</scope>
</reference>
<comment type="caution">
    <text evidence="2">The sequence shown here is derived from an EMBL/GenBank/DDBJ whole genome shotgun (WGS) entry which is preliminary data.</text>
</comment>
<dbReference type="STRING" id="1629334.Cva_01138"/>
<organism evidence="2 3">
    <name type="scientific">Caedimonas varicaedens</name>
    <dbReference type="NCBI Taxonomy" id="1629334"/>
    <lineage>
        <taxon>Bacteria</taxon>
        <taxon>Pseudomonadati</taxon>
        <taxon>Pseudomonadota</taxon>
        <taxon>Alphaproteobacteria</taxon>
        <taxon>Holosporales</taxon>
        <taxon>Caedimonadaceae</taxon>
        <taxon>Caedimonas</taxon>
    </lineage>
</organism>
<protein>
    <recommendedName>
        <fullName evidence="4">Integrase catalytic domain-containing protein</fullName>
    </recommendedName>
</protein>
<name>A0A0K8MDE6_9PROT</name>
<evidence type="ECO:0000313" key="2">
    <source>
        <dbReference type="EMBL" id="GAO98477.1"/>
    </source>
</evidence>
<evidence type="ECO:0008006" key="4">
    <source>
        <dbReference type="Google" id="ProtNLM"/>
    </source>
</evidence>
<sequence>MGQILHKRATTTHTTSLDNKGEHMNEAPLSRPITMETSERLKRHLYDFVNSYNYAKKLKIIKTLTPMGKIIQEGIDK</sequence>
<dbReference type="OrthoDB" id="9803878at2"/>
<dbReference type="EMBL" id="BBVC01000061">
    <property type="protein sequence ID" value="GAO98477.1"/>
    <property type="molecule type" value="Genomic_DNA"/>
</dbReference>
<evidence type="ECO:0000256" key="1">
    <source>
        <dbReference type="SAM" id="MobiDB-lite"/>
    </source>
</evidence>
<accession>A0A0K8MDE6</accession>
<keyword evidence="3" id="KW-1185">Reference proteome</keyword>
<feature type="compositionally biased region" description="Basic residues" evidence="1">
    <location>
        <begin position="1"/>
        <end position="10"/>
    </location>
</feature>
<evidence type="ECO:0000313" key="3">
    <source>
        <dbReference type="Proteomes" id="UP000036771"/>
    </source>
</evidence>
<gene>
    <name evidence="2" type="ORF">Cva_01138</name>
</gene>
<dbReference type="Proteomes" id="UP000036771">
    <property type="component" value="Unassembled WGS sequence"/>
</dbReference>